<dbReference type="PROSITE" id="PS51233">
    <property type="entry name" value="VWFD"/>
    <property type="match status" value="1"/>
</dbReference>
<dbReference type="InterPro" id="IPR001846">
    <property type="entry name" value="VWF_type-D"/>
</dbReference>
<evidence type="ECO:0000256" key="1">
    <source>
        <dbReference type="ARBA" id="ARBA00023157"/>
    </source>
</evidence>
<name>E4YUQ7_OIKDI</name>
<dbReference type="SMART" id="SM00034">
    <property type="entry name" value="CLECT"/>
    <property type="match status" value="2"/>
</dbReference>
<dbReference type="PANTHER" id="PTHR46160">
    <property type="entry name" value="ALPHA-TECTORIN-RELATED"/>
    <property type="match status" value="1"/>
</dbReference>
<dbReference type="InterPro" id="IPR016186">
    <property type="entry name" value="C-type_lectin-like/link_sf"/>
</dbReference>
<protein>
    <recommendedName>
        <fullName evidence="5">C-type lectin domain-containing protein</fullName>
    </recommendedName>
</protein>
<dbReference type="InterPro" id="IPR014853">
    <property type="entry name" value="VWF/SSPO/ZAN-like_Cys-rich_dom"/>
</dbReference>
<dbReference type="CDD" id="cd00037">
    <property type="entry name" value="CLECT"/>
    <property type="match status" value="2"/>
</dbReference>
<proteinExistence type="predicted"/>
<dbReference type="InterPro" id="IPR001304">
    <property type="entry name" value="C-type_lectin-like"/>
</dbReference>
<feature type="domain" description="C-type lectin" evidence="2">
    <location>
        <begin position="860"/>
        <end position="952"/>
    </location>
</feature>
<organism evidence="4">
    <name type="scientific">Oikopleura dioica</name>
    <name type="common">Tunicate</name>
    <dbReference type="NCBI Taxonomy" id="34765"/>
    <lineage>
        <taxon>Eukaryota</taxon>
        <taxon>Metazoa</taxon>
        <taxon>Chordata</taxon>
        <taxon>Tunicata</taxon>
        <taxon>Appendicularia</taxon>
        <taxon>Copelata</taxon>
        <taxon>Oikopleuridae</taxon>
        <taxon>Oikopleura</taxon>
    </lineage>
</organism>
<evidence type="ECO:0000259" key="3">
    <source>
        <dbReference type="PROSITE" id="PS51233"/>
    </source>
</evidence>
<keyword evidence="1" id="KW-1015">Disulfide bond</keyword>
<dbReference type="SUPFAM" id="SSF56436">
    <property type="entry name" value="C-type lectin-like"/>
    <property type="match status" value="2"/>
</dbReference>
<dbReference type="EMBL" id="FN655458">
    <property type="protein sequence ID" value="CBY39196.1"/>
    <property type="molecule type" value="Genomic_DNA"/>
</dbReference>
<evidence type="ECO:0000313" key="4">
    <source>
        <dbReference type="EMBL" id="CBY39196.1"/>
    </source>
</evidence>
<sequence>MITGKIRISRIALCKAALYNPSPLLDFWEEVDVFASQCCKNMPKKNSDSFALRIAKIKKYAIPLYQEQGTCESDLTSPSYEEVEVTPYDTRLSVQSNLKVLSSILDDWMLSYACVHENTAKAARDFLKPMRVIGNFNNLSEKITDEDSIASEYSYELSSEAIDHTAAEGFCYEKGMWLAEPGLDEMRRAALLSELNNFEEDKFWFRGSNDCSSINAAGVESEELCVTELRVICESGEFLGTLEPPTEPPTIPPKEPCTTINYATCYGFGDPHYMTFDGEFHHFQGRCGYKFIESWGNSNFTNVPGFSVNVDQRALYWGSEQGKKTLAYIHAVDIYFEEEAAGGEGEAGESGYYMRIEFEGDWNAAASWSIENRRTGESWDRDFIASDFQVSTFGTRVTLSTWFGMNLYYDTKQLKLDVRLPDCYKNVVNGLCGNWDGEQYDNFDFLGKNMANWRGNQEGLMDWADDFILTDMVRRAGPAGMPEIEQCKPDTELNCPDAETVEALCSVLDGENEESSLFAPCDANLDRSAFYTSCFLDVCEDQSMFCSAAGNFASQCLNSLNQEERTPEICGWAGTVGCEPICGDNMEYQGCSDICAASRTCQNRHLSTFERCGSEETTAVESLCVCKEGYILENNFCILESDCGCVFDANGRYLSLEESFLYEDEICTCTREGILCDNFVQPPPTPPPAGCRKSLSFVKFTDESMSSLSASSVCEENGGKLAFFKNQEEYDLFKDTVAIESSELLGYSRNRENLNEWLDADLTSAEFLDWGVGQPDNMEDSCAELVFPGMFDEEGVVSMNDMNCFKKRQFTCRVEEMVAVGESFERETESCECTADGLLCTPITVLPEFRKMEGTLTNPEARAVCEELGGDIAFFQNEDEYNYFISLQNWNSPRQWLGVYRTGDGNEDWEAGDESLDLHFVWAWREPNNFNGEENCVEIDVSGGWMNDLPCNTWQREFSCRLPST</sequence>
<dbReference type="CDD" id="cd19941">
    <property type="entry name" value="TIL"/>
    <property type="match status" value="1"/>
</dbReference>
<feature type="domain" description="C-type lectin" evidence="2">
    <location>
        <begin position="700"/>
        <end position="813"/>
    </location>
</feature>
<dbReference type="Gene3D" id="2.10.25.10">
    <property type="entry name" value="Laminin"/>
    <property type="match status" value="1"/>
</dbReference>
<dbReference type="InterPro" id="IPR036084">
    <property type="entry name" value="Ser_inhib-like_sf"/>
</dbReference>
<dbReference type="Pfam" id="PF08742">
    <property type="entry name" value="C8"/>
    <property type="match status" value="1"/>
</dbReference>
<accession>E4YUQ7</accession>
<evidence type="ECO:0000259" key="2">
    <source>
        <dbReference type="PROSITE" id="PS50041"/>
    </source>
</evidence>
<dbReference type="InterPro" id="IPR052749">
    <property type="entry name" value="Alpha-tectorin"/>
</dbReference>
<dbReference type="PANTHER" id="PTHR46160:SF9">
    <property type="entry name" value="PROTEIN PRY2-RELATED"/>
    <property type="match status" value="1"/>
</dbReference>
<dbReference type="Proteomes" id="UP000011014">
    <property type="component" value="Unassembled WGS sequence"/>
</dbReference>
<evidence type="ECO:0008006" key="5">
    <source>
        <dbReference type="Google" id="ProtNLM"/>
    </source>
</evidence>
<dbReference type="Pfam" id="PF00094">
    <property type="entry name" value="VWD"/>
    <property type="match status" value="2"/>
</dbReference>
<dbReference type="AlphaFoldDB" id="E4YUQ7"/>
<reference evidence="4" key="1">
    <citation type="journal article" date="2010" name="Science">
        <title>Plasticity of animal genome architecture unmasked by rapid evolution of a pelagic tunicate.</title>
        <authorList>
            <person name="Denoeud F."/>
            <person name="Henriet S."/>
            <person name="Mungpakdee S."/>
            <person name="Aury J.M."/>
            <person name="Da Silva C."/>
            <person name="Brinkmann H."/>
            <person name="Mikhaleva J."/>
            <person name="Olsen L.C."/>
            <person name="Jubin C."/>
            <person name="Canestro C."/>
            <person name="Bouquet J.M."/>
            <person name="Danks G."/>
            <person name="Poulain J."/>
            <person name="Campsteijn C."/>
            <person name="Adamski M."/>
            <person name="Cross I."/>
            <person name="Yadetie F."/>
            <person name="Muffato M."/>
            <person name="Louis A."/>
            <person name="Butcher S."/>
            <person name="Tsagkogeorga G."/>
            <person name="Konrad A."/>
            <person name="Singh S."/>
            <person name="Jensen M.F."/>
            <person name="Cong E.H."/>
            <person name="Eikeseth-Otteraa H."/>
            <person name="Noel B."/>
            <person name="Anthouard V."/>
            <person name="Porcel B.M."/>
            <person name="Kachouri-Lafond R."/>
            <person name="Nishino A."/>
            <person name="Ugolini M."/>
            <person name="Chourrout P."/>
            <person name="Nishida H."/>
            <person name="Aasland R."/>
            <person name="Huzurbazar S."/>
            <person name="Westhof E."/>
            <person name="Delsuc F."/>
            <person name="Lehrach H."/>
            <person name="Reinhardt R."/>
            <person name="Weissenbach J."/>
            <person name="Roy S.W."/>
            <person name="Artiguenave F."/>
            <person name="Postlethwait J.H."/>
            <person name="Manak J.R."/>
            <person name="Thompson E.M."/>
            <person name="Jaillon O."/>
            <person name="Du Pasquier L."/>
            <person name="Boudinot P."/>
            <person name="Liberles D.A."/>
            <person name="Volff J.N."/>
            <person name="Philippe H."/>
            <person name="Lenhard B."/>
            <person name="Roest Crollius H."/>
            <person name="Wincker P."/>
            <person name="Chourrout D."/>
        </authorList>
    </citation>
    <scope>NUCLEOTIDE SEQUENCE [LARGE SCALE GENOMIC DNA]</scope>
</reference>
<dbReference type="Pfam" id="PF00059">
    <property type="entry name" value="Lectin_C"/>
    <property type="match status" value="2"/>
</dbReference>
<feature type="domain" description="VWFD" evidence="3">
    <location>
        <begin position="263"/>
        <end position="475"/>
    </location>
</feature>
<gene>
    <name evidence="4" type="ORF">GSOID_T00019746001</name>
</gene>
<dbReference type="SUPFAM" id="SSF57567">
    <property type="entry name" value="Serine protease inhibitors"/>
    <property type="match status" value="1"/>
</dbReference>
<dbReference type="PROSITE" id="PS50041">
    <property type="entry name" value="C_TYPE_LECTIN_2"/>
    <property type="match status" value="2"/>
</dbReference>
<dbReference type="SMART" id="SM00216">
    <property type="entry name" value="VWD"/>
    <property type="match status" value="1"/>
</dbReference>
<dbReference type="Gene3D" id="3.10.100.10">
    <property type="entry name" value="Mannose-Binding Protein A, subunit A"/>
    <property type="match status" value="2"/>
</dbReference>
<dbReference type="InterPro" id="IPR016187">
    <property type="entry name" value="CTDL_fold"/>
</dbReference>